<protein>
    <submittedName>
        <fullName evidence="1">DUF3024 domain-containing protein</fullName>
    </submittedName>
</protein>
<keyword evidence="2" id="KW-1185">Reference proteome</keyword>
<dbReference type="EMBL" id="JAESIY010000002">
    <property type="protein sequence ID" value="MBL3655552.1"/>
    <property type="molecule type" value="Genomic_DNA"/>
</dbReference>
<organism evidence="1 2">
    <name type="scientific">Fulvivirga sediminis</name>
    <dbReference type="NCBI Taxonomy" id="2803949"/>
    <lineage>
        <taxon>Bacteria</taxon>
        <taxon>Pseudomonadati</taxon>
        <taxon>Bacteroidota</taxon>
        <taxon>Cytophagia</taxon>
        <taxon>Cytophagales</taxon>
        <taxon>Fulvivirgaceae</taxon>
        <taxon>Fulvivirga</taxon>
    </lineage>
</organism>
<evidence type="ECO:0000313" key="1">
    <source>
        <dbReference type="EMBL" id="MBL3655552.1"/>
    </source>
</evidence>
<sequence>MGERTKYLENLLMRSDLKWHGYDPKSAVKTIQEFLKK</sequence>
<dbReference type="AlphaFoldDB" id="A0A937F5W7"/>
<name>A0A937F5W7_9BACT</name>
<evidence type="ECO:0000313" key="2">
    <source>
        <dbReference type="Proteomes" id="UP000659388"/>
    </source>
</evidence>
<comment type="caution">
    <text evidence="1">The sequence shown here is derived from an EMBL/GenBank/DDBJ whole genome shotgun (WGS) entry which is preliminary data.</text>
</comment>
<accession>A0A937F5W7</accession>
<gene>
    <name evidence="1" type="ORF">JL102_05375</name>
</gene>
<proteinExistence type="predicted"/>
<dbReference type="Proteomes" id="UP000659388">
    <property type="component" value="Unassembled WGS sequence"/>
</dbReference>
<reference evidence="1" key="1">
    <citation type="submission" date="2021-01" db="EMBL/GenBank/DDBJ databases">
        <title>Fulvivirga kasyanovii gen. nov., sp nov., a novel member of the phylum Bacteroidetes isolated from seawater in a mussel farm.</title>
        <authorList>
            <person name="Zhao L.-H."/>
            <person name="Wang Z.-J."/>
        </authorList>
    </citation>
    <scope>NUCLEOTIDE SEQUENCE</scope>
    <source>
        <strain evidence="1">2943</strain>
    </source>
</reference>